<organism evidence="1 2">
    <name type="scientific">Mesorhizobium plurifarium</name>
    <dbReference type="NCBI Taxonomy" id="69974"/>
    <lineage>
        <taxon>Bacteria</taxon>
        <taxon>Pseudomonadati</taxon>
        <taxon>Pseudomonadota</taxon>
        <taxon>Alphaproteobacteria</taxon>
        <taxon>Hyphomicrobiales</taxon>
        <taxon>Phyllobacteriaceae</taxon>
        <taxon>Mesorhizobium</taxon>
    </lineage>
</organism>
<sequence length="20" mass="2514">MRQLYYELTEVIRRTNKDQG</sequence>
<protein>
    <submittedName>
        <fullName evidence="1">Uncharacterized protein</fullName>
    </submittedName>
</protein>
<reference evidence="1 2" key="1">
    <citation type="submission" date="2014-08" db="EMBL/GenBank/DDBJ databases">
        <authorList>
            <person name="Moulin Lionel"/>
        </authorList>
    </citation>
    <scope>NUCLEOTIDE SEQUENCE [LARGE SCALE GENOMIC DNA]</scope>
</reference>
<evidence type="ECO:0000313" key="2">
    <source>
        <dbReference type="Proteomes" id="UP000046122"/>
    </source>
</evidence>
<dbReference type="EMBL" id="CCNE01000023">
    <property type="protein sequence ID" value="CDX58769.1"/>
    <property type="molecule type" value="Genomic_DNA"/>
</dbReference>
<gene>
    <name evidence="1" type="ORF">MPL3365_30299</name>
</gene>
<evidence type="ECO:0000313" key="1">
    <source>
        <dbReference type="EMBL" id="CDX58769.1"/>
    </source>
</evidence>
<proteinExistence type="predicted"/>
<accession>A0A090G7H8</accession>
<dbReference type="Proteomes" id="UP000046122">
    <property type="component" value="Unassembled WGS sequence"/>
</dbReference>
<name>A0A090G7H8_MESPL</name>
<dbReference type="AlphaFoldDB" id="A0A090G7H8"/>